<sequence>MQAKHDQHLPECANQSARNCAADDRKIKNQAKEPLQRAAQQRGNRANDKVGQRQHNANGAKWYEKKLDCVREDFAEERIHPFRRDQ</sequence>
<dbReference type="AlphaFoldDB" id="A0AA37MXX6"/>
<organism evidence="2 3">
    <name type="scientific">Faecalibacterium gallinarum</name>
    <dbReference type="NCBI Taxonomy" id="2903556"/>
    <lineage>
        <taxon>Bacteria</taxon>
        <taxon>Bacillati</taxon>
        <taxon>Bacillota</taxon>
        <taxon>Clostridia</taxon>
        <taxon>Eubacteriales</taxon>
        <taxon>Oscillospiraceae</taxon>
        <taxon>Faecalibacterium</taxon>
    </lineage>
</organism>
<evidence type="ECO:0000313" key="3">
    <source>
        <dbReference type="Proteomes" id="UP001055185"/>
    </source>
</evidence>
<evidence type="ECO:0000256" key="1">
    <source>
        <dbReference type="SAM" id="MobiDB-lite"/>
    </source>
</evidence>
<name>A0AA37MXX6_9FIRM</name>
<protein>
    <submittedName>
        <fullName evidence="2">Uncharacterized protein</fullName>
    </submittedName>
</protein>
<evidence type="ECO:0000313" key="2">
    <source>
        <dbReference type="EMBL" id="GJN63420.1"/>
    </source>
</evidence>
<dbReference type="EMBL" id="BQKV01000002">
    <property type="protein sequence ID" value="GJN63420.1"/>
    <property type="molecule type" value="Genomic_DNA"/>
</dbReference>
<gene>
    <name evidence="2" type="ORF">JCM17207_00450</name>
</gene>
<accession>A0AA37MXX6</accession>
<feature type="region of interest" description="Disordered" evidence="1">
    <location>
        <begin position="31"/>
        <end position="62"/>
    </location>
</feature>
<comment type="caution">
    <text evidence="2">The sequence shown here is derived from an EMBL/GenBank/DDBJ whole genome shotgun (WGS) entry which is preliminary data.</text>
</comment>
<feature type="region of interest" description="Disordered" evidence="1">
    <location>
        <begin position="1"/>
        <end position="20"/>
    </location>
</feature>
<keyword evidence="3" id="KW-1185">Reference proteome</keyword>
<reference evidence="2" key="1">
    <citation type="journal article" date="2022" name="Int. J. Syst. Evol. Microbiol.">
        <title>Genome-based, phenotypic and chemotaxonomic classification of Faecalibacterium strains: proposal of three novel species Faecalibacterium duncaniae sp. nov., Faecalibacterium hattorii sp. nov. and Faecalibacterium gallinarum sp. nov. .</title>
        <authorList>
            <person name="Sakamoto M."/>
            <person name="Sakurai N."/>
            <person name="Tanno H."/>
            <person name="Iino T."/>
            <person name="Ohkuma M."/>
            <person name="Endo A."/>
        </authorList>
    </citation>
    <scope>NUCLEOTIDE SEQUENCE</scope>
    <source>
        <strain evidence="2">JCM 17207</strain>
    </source>
</reference>
<proteinExistence type="predicted"/>
<dbReference type="Proteomes" id="UP001055185">
    <property type="component" value="Unassembled WGS sequence"/>
</dbReference>